<name>B4RF36_PHEZH</name>
<organism evidence="7 8">
    <name type="scientific">Phenylobacterium zucineum (strain HLK1)</name>
    <dbReference type="NCBI Taxonomy" id="450851"/>
    <lineage>
        <taxon>Bacteria</taxon>
        <taxon>Pseudomonadati</taxon>
        <taxon>Pseudomonadota</taxon>
        <taxon>Alphaproteobacteria</taxon>
        <taxon>Caulobacterales</taxon>
        <taxon>Caulobacteraceae</taxon>
        <taxon>Phenylobacterium</taxon>
    </lineage>
</organism>
<dbReference type="eggNOG" id="COG0579">
    <property type="taxonomic scope" value="Bacteria"/>
</dbReference>
<evidence type="ECO:0000313" key="8">
    <source>
        <dbReference type="Proteomes" id="UP000001868"/>
    </source>
</evidence>
<evidence type="ECO:0000259" key="6">
    <source>
        <dbReference type="Pfam" id="PF01266"/>
    </source>
</evidence>
<dbReference type="RefSeq" id="WP_012521172.1">
    <property type="nucleotide sequence ID" value="NC_011144.1"/>
</dbReference>
<evidence type="ECO:0000256" key="3">
    <source>
        <dbReference type="ARBA" id="ARBA00022827"/>
    </source>
</evidence>
<evidence type="ECO:0000256" key="5">
    <source>
        <dbReference type="ARBA" id="ARBA00037941"/>
    </source>
</evidence>
<dbReference type="EMBL" id="CP000747">
    <property type="protein sequence ID" value="ACG77024.1"/>
    <property type="molecule type" value="Genomic_DNA"/>
</dbReference>
<dbReference type="SUPFAM" id="SSF51905">
    <property type="entry name" value="FAD/NAD(P)-binding domain"/>
    <property type="match status" value="1"/>
</dbReference>
<sequence length="379" mass="39616">MAEFDFDAVVVGAGAVGLACGYALARRGLTAAVLEQDAAIGQGVSSRNSEVIHGGLYYPTGSLKARLCVAGRRMLYAFLDAHHVAYDRCGKLVVATAPEEVERLDAILEQARTNEVEGMARLSKAEALALEPELACEAALLSPESGVFDSHGYMLALQGEIEAAGGAVALSTPFEAARPLEGGGFEVRAGGAEPTRLTCRYLVTAPGLSAQGVAAHIEGFPAEVIPEAHFGKGMYFRLQGKAPFARLIYPPPIPGALGTHYRRDLGGQAVFGPDLTFVDAPDYTVDPAAAEGFYRYIRKFWPALPDGALSPDYAGVRPKLHGPGEPQPDFRIDGQDVHGLPGLVTLFGIESPGLTSSLAIGEEAAARLGLSAAPSGSTA</sequence>
<dbReference type="GO" id="GO:0047545">
    <property type="term" value="F:(S)-2-hydroxyglutarate dehydrogenase activity"/>
    <property type="evidence" value="ECO:0007669"/>
    <property type="project" value="TreeGrafter"/>
</dbReference>
<keyword evidence="8" id="KW-1185">Reference proteome</keyword>
<dbReference type="InterPro" id="IPR036188">
    <property type="entry name" value="FAD/NAD-bd_sf"/>
</dbReference>
<dbReference type="Gene3D" id="3.30.9.10">
    <property type="entry name" value="D-Amino Acid Oxidase, subunit A, domain 2"/>
    <property type="match status" value="1"/>
</dbReference>
<protein>
    <submittedName>
        <fullName evidence="7">FAD dependent oxidoreductase</fullName>
    </submittedName>
</protein>
<keyword evidence="3" id="KW-0274">FAD</keyword>
<evidence type="ECO:0000256" key="4">
    <source>
        <dbReference type="ARBA" id="ARBA00023002"/>
    </source>
</evidence>
<dbReference type="OrthoDB" id="9801699at2"/>
<proteinExistence type="inferred from homology"/>
<evidence type="ECO:0000256" key="2">
    <source>
        <dbReference type="ARBA" id="ARBA00022630"/>
    </source>
</evidence>
<dbReference type="KEGG" id="pzu:PHZ_c0610"/>
<feature type="domain" description="FAD dependent oxidoreductase" evidence="6">
    <location>
        <begin position="7"/>
        <end position="367"/>
    </location>
</feature>
<dbReference type="InterPro" id="IPR006076">
    <property type="entry name" value="FAD-dep_OxRdtase"/>
</dbReference>
<dbReference type="Pfam" id="PF01266">
    <property type="entry name" value="DAO"/>
    <property type="match status" value="1"/>
</dbReference>
<comment type="similarity">
    <text evidence="5">Belongs to the L2HGDH family.</text>
</comment>
<dbReference type="Proteomes" id="UP000001868">
    <property type="component" value="Chromosome"/>
</dbReference>
<dbReference type="HOGENOM" id="CLU_024775_1_1_5"/>
<accession>B4RF36</accession>
<dbReference type="PANTHER" id="PTHR43104">
    <property type="entry name" value="L-2-HYDROXYGLUTARATE DEHYDROGENASE, MITOCHONDRIAL"/>
    <property type="match status" value="1"/>
</dbReference>
<reference evidence="7 8" key="1">
    <citation type="journal article" date="2008" name="BMC Genomics">
        <title>Complete genome of Phenylobacterium zucineum - a novel facultative intracellular bacterium isolated from human erythroleukemia cell line K562.</title>
        <authorList>
            <person name="Luo Y."/>
            <person name="Xu X."/>
            <person name="Ding Z."/>
            <person name="Liu Z."/>
            <person name="Zhang B."/>
            <person name="Yan Z."/>
            <person name="Sun J."/>
            <person name="Hu S."/>
            <person name="Hu X."/>
        </authorList>
    </citation>
    <scope>NUCLEOTIDE SEQUENCE [LARGE SCALE GENOMIC DNA]</scope>
    <source>
        <strain evidence="7 8">HLK1</strain>
    </source>
</reference>
<evidence type="ECO:0000313" key="7">
    <source>
        <dbReference type="EMBL" id="ACG77024.1"/>
    </source>
</evidence>
<dbReference type="AlphaFoldDB" id="B4RF36"/>
<dbReference type="STRING" id="450851.PHZ_c0610"/>
<evidence type="ECO:0000256" key="1">
    <source>
        <dbReference type="ARBA" id="ARBA00001974"/>
    </source>
</evidence>
<gene>
    <name evidence="7" type="ordered locus">PHZ_c0610</name>
</gene>
<keyword evidence="4" id="KW-0560">Oxidoreductase</keyword>
<comment type="cofactor">
    <cofactor evidence="1">
        <name>FAD</name>
        <dbReference type="ChEBI" id="CHEBI:57692"/>
    </cofactor>
</comment>
<keyword evidence="2" id="KW-0285">Flavoprotein</keyword>
<dbReference type="Gene3D" id="3.50.50.60">
    <property type="entry name" value="FAD/NAD(P)-binding domain"/>
    <property type="match status" value="1"/>
</dbReference>
<dbReference type="PANTHER" id="PTHR43104:SF4">
    <property type="entry name" value="L-2-HYDROXYGLUTARATE DEHYDROGENASE, MITOCHONDRIAL"/>
    <property type="match status" value="1"/>
</dbReference>